<feature type="domain" description="Mediator complex subunit Med13 C-terminal" evidence="14">
    <location>
        <begin position="1202"/>
        <end position="1509"/>
    </location>
</feature>
<feature type="domain" description="MID" evidence="16">
    <location>
        <begin position="1024"/>
        <end position="1192"/>
    </location>
</feature>
<dbReference type="InterPro" id="IPR051139">
    <property type="entry name" value="Mediator_complx_sub13"/>
</dbReference>
<evidence type="ECO:0000259" key="15">
    <source>
        <dbReference type="Pfam" id="PF11597"/>
    </source>
</evidence>
<feature type="compositionally biased region" description="Polar residues" evidence="13">
    <location>
        <begin position="575"/>
        <end position="587"/>
    </location>
</feature>
<feature type="region of interest" description="Disordered" evidence="13">
    <location>
        <begin position="99"/>
        <end position="161"/>
    </location>
</feature>
<dbReference type="PANTHER" id="PTHR48249">
    <property type="entry name" value="MEDIATOR OF RNA POLYMERASE II TRANSCRIPTION SUBUNIT 13"/>
    <property type="match status" value="1"/>
</dbReference>
<evidence type="ECO:0000256" key="3">
    <source>
        <dbReference type="ARBA" id="ARBA00019618"/>
    </source>
</evidence>
<gene>
    <name evidence="17" type="ORF">PVAG01_06241</name>
</gene>
<evidence type="ECO:0000256" key="1">
    <source>
        <dbReference type="ARBA" id="ARBA00004123"/>
    </source>
</evidence>
<dbReference type="InterPro" id="IPR021643">
    <property type="entry name" value="Mediator_Med13_N"/>
</dbReference>
<feature type="coiled-coil region" evidence="12">
    <location>
        <begin position="414"/>
        <end position="446"/>
    </location>
</feature>
<comment type="function">
    <text evidence="9 11">Component of the SRB8-11 complex. The SRB8-11 complex is a regulatory module of the Mediator complex which is itself involved in regulation of basal and activated RNA polymerase II-dependent transcription. The SRB8-11 complex may be involved in the transcriptional repression of a subset of genes regulated by Mediator. It may inhibit the association of the Mediator complex with RNA polymerase II to form the holoenzyme complex.</text>
</comment>
<keyword evidence="18" id="KW-1185">Reference proteome</keyword>
<feature type="compositionally biased region" description="Polar residues" evidence="13">
    <location>
        <begin position="1359"/>
        <end position="1382"/>
    </location>
</feature>
<keyword evidence="4 11" id="KW-0678">Repressor</keyword>
<feature type="region of interest" description="Disordered" evidence="13">
    <location>
        <begin position="1359"/>
        <end position="1400"/>
    </location>
</feature>
<evidence type="ECO:0000256" key="2">
    <source>
        <dbReference type="ARBA" id="ARBA00009354"/>
    </source>
</evidence>
<keyword evidence="6 11" id="KW-0010">Activator</keyword>
<dbReference type="InterPro" id="IPR009401">
    <property type="entry name" value="Med13_C"/>
</dbReference>
<evidence type="ECO:0000256" key="10">
    <source>
        <dbReference type="ARBA" id="ARBA00032008"/>
    </source>
</evidence>
<keyword evidence="5 11" id="KW-0805">Transcription regulation</keyword>
<evidence type="ECO:0000256" key="9">
    <source>
        <dbReference type="ARBA" id="ARBA00025661"/>
    </source>
</evidence>
<evidence type="ECO:0000313" key="18">
    <source>
        <dbReference type="Proteomes" id="UP001629113"/>
    </source>
</evidence>
<proteinExistence type="inferred from homology"/>
<keyword evidence="12" id="KW-0175">Coiled coil</keyword>
<keyword evidence="8 11" id="KW-0539">Nucleus</keyword>
<evidence type="ECO:0000256" key="5">
    <source>
        <dbReference type="ARBA" id="ARBA00023015"/>
    </source>
</evidence>
<evidence type="ECO:0000256" key="8">
    <source>
        <dbReference type="ARBA" id="ARBA00023242"/>
    </source>
</evidence>
<dbReference type="Pfam" id="PF11597">
    <property type="entry name" value="Med13_N"/>
    <property type="match status" value="1"/>
</dbReference>
<sequence>MELGEYATNVLSNSNFASIHYEYYTLQNPTSAEAGGHMRKVEVLWRKDGALVYCDTSRGGIWRFRNTAAIEETRPSTTQELVELQGRVLSLKDQGVYEPSSLTRGKGNTTASNLSASSSTSSPSSSLENAIRNSQSINARAVQASSQEPQPSSSPSTKVEPNPAESILHFKWIHEQFISAVLSSLVYFLCRDHGFLPLNARTLILNLAEANADMNLADRVPSMLKSTTLVTLDISLTSLGTLVIKAHCDTVSGLQRLQKHPDKSSQPTDTHASDLLWLAPGGHAAKYYGDPDESHLARLDLSCLPLSPTNCSQFNVYGASLKSWKTACLDWLASKGLNTRSLENGGWTTVRILKENTHPNSHPQDLPVLEDRSILPWPTNLCFRNSRPGSNGLHSSSHVSGNYDPLTFAEEWFMTKEERNIIILKRQKEKQRAEAVSREQADVESRNMAVSNLSPAALRRGSNTGAIYPTPPDAVQQPVGATPSFDGNVSTPGQQAQLFSNDAEITGIVMSSTDQDNTGWVSGDLRHTSSKPNVHFTDQDNDNDNDNLFGDIGGDLFGDTDITDADFSFFDEPNAVSSNQSQITMESLNERKKSQDETSRAPISSKQIPDIKRAESEMPDMQENSQPKIKASDPVQTSPIASAIKPLVEERPNDIFKAPAVPVPRVTPPFTKESVFKLLFENSPNDQAKRRKLSISPAKASAFNKIDFDPPSVTLNNKYSANGRFNYAGRKSLAHAESLVLPKTKYLERRQKPKANACELSLLPLIFGQGEGEILDEDEFDDSSLADDSEGTDSSDHDDTSISFENSVLVLKPGAKRKRGDNAESSDTVAILKNGTDLDPPIATPVSSTGSLPPILGMDPADWSLTPFITAQYPEVQPTILSDAEFMATAQILADQAVSSTLPQPKFSKRGGNADEHKYPIMRQIMQNLDQAVHSFIDSITKCTVRSFLDIQGIPVLSQALRLPPRPMPHPRGPNSHDPTRPSNLFPLQIPRLEVRRSDTNLTILPSAISFWDNLGLGPSPGAKDISAVCIYPAMDGVLERASIFLDEISTAYESSRFGAHEKISTKEQPQGLLPLPIDYQQTSQIYALQVVKDAMAQLSKVLIACTTAQEVNLVVYCIYPPDDAALLVHICSSFEHLFNLYRRGLVEKKSLVNTELVLQLIPLDFVASPTSLKVPKPTDYAQLAMEVYDRCMDFSTSSSVPAILLERPLPKGIDFKLNANPSPSLLQENSCLHIAYAQSTDDRWITAAWTDNRGSQQMTASYCLGRKNEPISLPFSEIAHEIWETTLGILSHKKIHWRLMIAKVGVMTLSEIEFWTGLASTESSAHVNLTLIAVNTDPSLQLIPEAIKMPPLASATQSVLTPVSTPQASSILSPDNPTTPLRESVGNPATPNEPLEPDSDARLIDLTDQSWGAVASHRLNNSNSLLDFNPALISGYLIKRSGTRTSDAPIVLEVNLMHSDIVLGNPRTFHEGLLREIISYYRGLATIARVRGVVDGVKDGRPWHIAAAEKAVAALYMLM</sequence>
<evidence type="ECO:0000256" key="11">
    <source>
        <dbReference type="RuleBase" id="RU364134"/>
    </source>
</evidence>
<protein>
    <recommendedName>
        <fullName evidence="3 11">Mediator of RNA polymerase II transcription subunit 13</fullName>
    </recommendedName>
    <alternativeName>
        <fullName evidence="10 11">Mediator complex subunit 13</fullName>
    </alternativeName>
</protein>
<accession>A0ABR4PFH9</accession>
<evidence type="ECO:0000256" key="7">
    <source>
        <dbReference type="ARBA" id="ARBA00023163"/>
    </source>
</evidence>
<reference evidence="17 18" key="1">
    <citation type="submission" date="2024-06" db="EMBL/GenBank/DDBJ databases">
        <title>Complete genome of Phlyctema vagabunda strain 19-DSS-EL-015.</title>
        <authorList>
            <person name="Fiorenzani C."/>
        </authorList>
    </citation>
    <scope>NUCLEOTIDE SEQUENCE [LARGE SCALE GENOMIC DNA]</scope>
    <source>
        <strain evidence="17 18">19-DSS-EL-015</strain>
    </source>
</reference>
<feature type="region of interest" description="Disordered" evidence="13">
    <location>
        <begin position="962"/>
        <end position="983"/>
    </location>
</feature>
<dbReference type="Pfam" id="PF06333">
    <property type="entry name" value="Med13_C"/>
    <property type="match status" value="1"/>
</dbReference>
<dbReference type="Proteomes" id="UP001629113">
    <property type="component" value="Unassembled WGS sequence"/>
</dbReference>
<comment type="subunit">
    <text evidence="11">Component of the SRB8-11 complex, which itself associates with the Mediator complex.</text>
</comment>
<evidence type="ECO:0000256" key="4">
    <source>
        <dbReference type="ARBA" id="ARBA00022491"/>
    </source>
</evidence>
<evidence type="ECO:0000256" key="13">
    <source>
        <dbReference type="SAM" id="MobiDB-lite"/>
    </source>
</evidence>
<feature type="compositionally biased region" description="Basic and acidic residues" evidence="13">
    <location>
        <begin position="588"/>
        <end position="599"/>
    </location>
</feature>
<evidence type="ECO:0000313" key="17">
    <source>
        <dbReference type="EMBL" id="KAL3422085.1"/>
    </source>
</evidence>
<evidence type="ECO:0000256" key="6">
    <source>
        <dbReference type="ARBA" id="ARBA00023159"/>
    </source>
</evidence>
<feature type="domain" description="Mediator complex subunit Med13 N-terminal" evidence="15">
    <location>
        <begin position="3"/>
        <end position="385"/>
    </location>
</feature>
<evidence type="ECO:0000259" key="14">
    <source>
        <dbReference type="Pfam" id="PF06333"/>
    </source>
</evidence>
<feature type="compositionally biased region" description="Low complexity" evidence="13">
    <location>
        <begin position="108"/>
        <end position="127"/>
    </location>
</feature>
<evidence type="ECO:0000259" key="16">
    <source>
        <dbReference type="Pfam" id="PF18296"/>
    </source>
</evidence>
<comment type="subcellular location">
    <subcellularLocation>
        <location evidence="1 11">Nucleus</location>
    </subcellularLocation>
</comment>
<comment type="similarity">
    <text evidence="2 11">Belongs to the Mediator complex subunit 13 family.</text>
</comment>
<organism evidence="17 18">
    <name type="scientific">Phlyctema vagabunda</name>
    <dbReference type="NCBI Taxonomy" id="108571"/>
    <lineage>
        <taxon>Eukaryota</taxon>
        <taxon>Fungi</taxon>
        <taxon>Dikarya</taxon>
        <taxon>Ascomycota</taxon>
        <taxon>Pezizomycotina</taxon>
        <taxon>Leotiomycetes</taxon>
        <taxon>Helotiales</taxon>
        <taxon>Dermateaceae</taxon>
        <taxon>Phlyctema</taxon>
    </lineage>
</organism>
<dbReference type="PANTHER" id="PTHR48249:SF3">
    <property type="entry name" value="MEDIATOR OF RNA POLYMERASE II TRANSCRIPTION SUBUNIT 13"/>
    <property type="match status" value="1"/>
</dbReference>
<keyword evidence="7 11" id="KW-0804">Transcription</keyword>
<comment type="caution">
    <text evidence="17">The sequence shown here is derived from an EMBL/GenBank/DDBJ whole genome shotgun (WGS) entry which is preliminary data.</text>
</comment>
<dbReference type="Pfam" id="PF18296">
    <property type="entry name" value="MID_MedPIWI"/>
    <property type="match status" value="1"/>
</dbReference>
<dbReference type="EMBL" id="JBFCZG010000005">
    <property type="protein sequence ID" value="KAL3422085.1"/>
    <property type="molecule type" value="Genomic_DNA"/>
</dbReference>
<evidence type="ECO:0000256" key="12">
    <source>
        <dbReference type="SAM" id="Coils"/>
    </source>
</evidence>
<dbReference type="InterPro" id="IPR041285">
    <property type="entry name" value="MID_MedPIWI"/>
</dbReference>
<name>A0ABR4PFH9_9HELO</name>
<feature type="compositionally biased region" description="Low complexity" evidence="13">
    <location>
        <begin position="143"/>
        <end position="156"/>
    </location>
</feature>
<feature type="region of interest" description="Disordered" evidence="13">
    <location>
        <begin position="572"/>
        <end position="638"/>
    </location>
</feature>